<reference evidence="6" key="1">
    <citation type="submission" date="2021-04" db="EMBL/GenBank/DDBJ databases">
        <title>Phycicoccus avicenniae sp. nov., a novel endophytic actinomycetes isolated from branch of Avicennia mariana.</title>
        <authorList>
            <person name="Tuo L."/>
        </authorList>
    </citation>
    <scope>NUCLEOTIDE SEQUENCE</scope>
    <source>
        <strain evidence="6">BSK3Z-2</strain>
    </source>
</reference>
<protein>
    <submittedName>
        <fullName evidence="6">Epoxide hydrolase</fullName>
    </submittedName>
</protein>
<keyword evidence="3 6" id="KW-0378">Hydrolase</keyword>
<evidence type="ECO:0000259" key="5">
    <source>
        <dbReference type="Pfam" id="PF06441"/>
    </source>
</evidence>
<dbReference type="Proteomes" id="UP000677016">
    <property type="component" value="Unassembled WGS sequence"/>
</dbReference>
<comment type="similarity">
    <text evidence="1">Belongs to the peptidase S33 family.</text>
</comment>
<evidence type="ECO:0000256" key="3">
    <source>
        <dbReference type="ARBA" id="ARBA00022801"/>
    </source>
</evidence>
<dbReference type="AlphaFoldDB" id="A0A941D7R6"/>
<dbReference type="PANTHER" id="PTHR21661">
    <property type="entry name" value="EPOXIDE HYDROLASE 1-RELATED"/>
    <property type="match status" value="1"/>
</dbReference>
<dbReference type="InterPro" id="IPR010497">
    <property type="entry name" value="Epoxide_hydro_N"/>
</dbReference>
<organism evidence="6 7">
    <name type="scientific">Phycicoccus avicenniae</name>
    <dbReference type="NCBI Taxonomy" id="2828860"/>
    <lineage>
        <taxon>Bacteria</taxon>
        <taxon>Bacillati</taxon>
        <taxon>Actinomycetota</taxon>
        <taxon>Actinomycetes</taxon>
        <taxon>Micrococcales</taxon>
        <taxon>Intrasporangiaceae</taxon>
        <taxon>Phycicoccus</taxon>
    </lineage>
</organism>
<dbReference type="EMBL" id="JAGSNF010000010">
    <property type="protein sequence ID" value="MBR7743350.1"/>
    <property type="molecule type" value="Genomic_DNA"/>
</dbReference>
<feature type="domain" description="Epoxide hydrolase N-terminal" evidence="5">
    <location>
        <begin position="8"/>
        <end position="102"/>
    </location>
</feature>
<dbReference type="PANTHER" id="PTHR21661:SF35">
    <property type="entry name" value="EPOXIDE HYDROLASE"/>
    <property type="match status" value="1"/>
</dbReference>
<dbReference type="Pfam" id="PF06441">
    <property type="entry name" value="EHN"/>
    <property type="match status" value="1"/>
</dbReference>
<keyword evidence="2" id="KW-0058">Aromatic hydrocarbons catabolism</keyword>
<keyword evidence="7" id="KW-1185">Reference proteome</keyword>
<feature type="active site" description="Nucleophile" evidence="4">
    <location>
        <position position="158"/>
    </location>
</feature>
<dbReference type="InterPro" id="IPR016292">
    <property type="entry name" value="Epoxide_hydrolase"/>
</dbReference>
<dbReference type="SUPFAM" id="SSF53474">
    <property type="entry name" value="alpha/beta-Hydrolases"/>
    <property type="match status" value="1"/>
</dbReference>
<dbReference type="InterPro" id="IPR000639">
    <property type="entry name" value="Epox_hydrolase-like"/>
</dbReference>
<evidence type="ECO:0000256" key="1">
    <source>
        <dbReference type="ARBA" id="ARBA00010088"/>
    </source>
</evidence>
<evidence type="ECO:0000256" key="4">
    <source>
        <dbReference type="PIRSR" id="PIRSR001112-1"/>
    </source>
</evidence>
<dbReference type="PIRSF" id="PIRSF001112">
    <property type="entry name" value="Epoxide_hydrolase"/>
    <property type="match status" value="1"/>
</dbReference>
<feature type="active site" description="Proton acceptor" evidence="4">
    <location>
        <position position="332"/>
    </location>
</feature>
<dbReference type="Gene3D" id="3.40.50.1820">
    <property type="entry name" value="alpha/beta hydrolase"/>
    <property type="match status" value="1"/>
</dbReference>
<dbReference type="RefSeq" id="WP_211602608.1">
    <property type="nucleotide sequence ID" value="NZ_JAGSNF010000010.1"/>
</dbReference>
<evidence type="ECO:0000313" key="7">
    <source>
        <dbReference type="Proteomes" id="UP000677016"/>
    </source>
</evidence>
<dbReference type="InterPro" id="IPR029058">
    <property type="entry name" value="AB_hydrolase_fold"/>
</dbReference>
<feature type="active site" description="Proton donor" evidence="4">
    <location>
        <position position="283"/>
    </location>
</feature>
<accession>A0A941D7R6</accession>
<name>A0A941D7R6_9MICO</name>
<comment type="caution">
    <text evidence="6">The sequence shown here is derived from an EMBL/GenBank/DDBJ whole genome shotgun (WGS) entry which is preliminary data.</text>
</comment>
<evidence type="ECO:0000313" key="6">
    <source>
        <dbReference type="EMBL" id="MBR7743350.1"/>
    </source>
</evidence>
<proteinExistence type="inferred from homology"/>
<sequence>MTDAPQPVDDEVLKDLRQRLRAFRAPALPDVQGWGRGTCAGRLGELVVEWAERFDWRSHEARIRALPWVRAGGMRVIHQRAADAEAPVVVLLHGWPDSVLRFERVLPLLTDAHLVVPALPGYPFSSPAQGMATAEMGDAVARAMADLGYDRYVVSGGDIGSNVAEALAVRDRDRVAGLHLTDISSARVQAIEPRDLTGDEHAFVEQMSRWYASEGGYMHQQSTKPHTLAPALADSPSGLLAWMLEKLQAWTDDFETSFTDEEVLTWVTAYWVTNTIGSSFSPYVQPRLAPTRVDVPAVFTFFPKDLVPAPPRSLVERTFDVHGWDEPSRGGHFGAWEDPTVYAAGVRAALGLGA</sequence>
<dbReference type="PRINTS" id="PR00412">
    <property type="entry name" value="EPOXHYDRLASE"/>
</dbReference>
<gene>
    <name evidence="6" type="ORF">KC207_08615</name>
</gene>
<evidence type="ECO:0000256" key="2">
    <source>
        <dbReference type="ARBA" id="ARBA00022797"/>
    </source>
</evidence>
<dbReference type="GO" id="GO:0004301">
    <property type="term" value="F:epoxide hydrolase activity"/>
    <property type="evidence" value="ECO:0007669"/>
    <property type="project" value="TreeGrafter"/>
</dbReference>
<dbReference type="GO" id="GO:0097176">
    <property type="term" value="P:epoxide metabolic process"/>
    <property type="evidence" value="ECO:0007669"/>
    <property type="project" value="TreeGrafter"/>
</dbReference>